<evidence type="ECO:0000313" key="2">
    <source>
        <dbReference type="EMBL" id="TDD20108.1"/>
    </source>
</evidence>
<reference evidence="2 3" key="1">
    <citation type="submission" date="2019-03" db="EMBL/GenBank/DDBJ databases">
        <title>Draft genome sequences of novel Actinobacteria.</title>
        <authorList>
            <person name="Sahin N."/>
            <person name="Ay H."/>
            <person name="Saygin H."/>
        </authorList>
    </citation>
    <scope>NUCLEOTIDE SEQUENCE [LARGE SCALE GENOMIC DNA]</scope>
    <source>
        <strain evidence="2 3">KC712</strain>
    </source>
</reference>
<feature type="region of interest" description="Disordered" evidence="1">
    <location>
        <begin position="1"/>
        <end position="91"/>
    </location>
</feature>
<evidence type="ECO:0000256" key="1">
    <source>
        <dbReference type="SAM" id="MobiDB-lite"/>
    </source>
</evidence>
<dbReference type="Pfam" id="PF03995">
    <property type="entry name" value="Inhibitor_I36"/>
    <property type="match status" value="1"/>
</dbReference>
<protein>
    <recommendedName>
        <fullName evidence="4">Peptidase inhibitor family I36 protein</fullName>
    </recommendedName>
</protein>
<sequence length="261" mass="28021">MPSWRSSSISRSQMCTSSSCVPRAVRRSPAPERVFIRPLPSADPPRPVCGPAQAAASAGSDHQRGHEAPSSTATRDDDDRMRSFSSGVRSIPPVRSVSGKCPVIALVDAERALENRRWNENNRGGFRSKGRFNSQFQEGALQMKKVGAALMFVVALGLPATVSPVTTAHAEAVAKEGIDDCPGGYMCVWTGPNFDGLMYRVLRVQPGDCKVIIPGYRSAYNRTSWPQKLAASSNCTGGIELKPGESLALGSPTRYSIGAWP</sequence>
<dbReference type="Proteomes" id="UP000294543">
    <property type="component" value="Unassembled WGS sequence"/>
</dbReference>
<keyword evidence="3" id="KW-1185">Reference proteome</keyword>
<dbReference type="AlphaFoldDB" id="A0A4R4WLD3"/>
<comment type="caution">
    <text evidence="2">The sequence shown here is derived from an EMBL/GenBank/DDBJ whole genome shotgun (WGS) entry which is preliminary data.</text>
</comment>
<gene>
    <name evidence="2" type="ORF">E1294_18860</name>
</gene>
<accession>A0A4R4WLD3</accession>
<evidence type="ECO:0000313" key="3">
    <source>
        <dbReference type="Proteomes" id="UP000294543"/>
    </source>
</evidence>
<evidence type="ECO:0008006" key="4">
    <source>
        <dbReference type="Google" id="ProtNLM"/>
    </source>
</evidence>
<organism evidence="2 3">
    <name type="scientific">Nonomuraea diastatica</name>
    <dbReference type="NCBI Taxonomy" id="1848329"/>
    <lineage>
        <taxon>Bacteria</taxon>
        <taxon>Bacillati</taxon>
        <taxon>Actinomycetota</taxon>
        <taxon>Actinomycetes</taxon>
        <taxon>Streptosporangiales</taxon>
        <taxon>Streptosporangiaceae</taxon>
        <taxon>Nonomuraea</taxon>
    </lineage>
</organism>
<name>A0A4R4WLD3_9ACTN</name>
<dbReference type="EMBL" id="SMKP01000049">
    <property type="protein sequence ID" value="TDD20108.1"/>
    <property type="molecule type" value="Genomic_DNA"/>
</dbReference>
<feature type="compositionally biased region" description="Low complexity" evidence="1">
    <location>
        <begin position="1"/>
        <end position="19"/>
    </location>
</feature>
<proteinExistence type="predicted"/>
<dbReference type="OrthoDB" id="4829189at2"/>